<accession>B0T5C3</accession>
<protein>
    <submittedName>
        <fullName evidence="3">Uncharacterized protein</fullName>
    </submittedName>
</protein>
<dbReference type="eggNOG" id="ENOG50338V2">
    <property type="taxonomic scope" value="Bacteria"/>
</dbReference>
<keyword evidence="2" id="KW-0732">Signal</keyword>
<feature type="region of interest" description="Disordered" evidence="1">
    <location>
        <begin position="201"/>
        <end position="220"/>
    </location>
</feature>
<evidence type="ECO:0000313" key="3">
    <source>
        <dbReference type="EMBL" id="ABZ69481.1"/>
    </source>
</evidence>
<name>B0T5C3_CAUSK</name>
<feature type="compositionally biased region" description="Basic and acidic residues" evidence="1">
    <location>
        <begin position="59"/>
        <end position="71"/>
    </location>
</feature>
<organism evidence="3">
    <name type="scientific">Caulobacter sp. (strain K31)</name>
    <dbReference type="NCBI Taxonomy" id="366602"/>
    <lineage>
        <taxon>Bacteria</taxon>
        <taxon>Pseudomonadati</taxon>
        <taxon>Pseudomonadota</taxon>
        <taxon>Alphaproteobacteria</taxon>
        <taxon>Caulobacterales</taxon>
        <taxon>Caulobacteraceae</taxon>
        <taxon>Caulobacter</taxon>
    </lineage>
</organism>
<evidence type="ECO:0000256" key="1">
    <source>
        <dbReference type="SAM" id="MobiDB-lite"/>
    </source>
</evidence>
<dbReference type="KEGG" id="cak:Caul_0344"/>
<proteinExistence type="predicted"/>
<gene>
    <name evidence="3" type="ordered locus">Caul_0344</name>
</gene>
<dbReference type="AlphaFoldDB" id="B0T5C3"/>
<reference evidence="3" key="1">
    <citation type="submission" date="2008-01" db="EMBL/GenBank/DDBJ databases">
        <title>Complete sequence of chromosome of Caulobacter sp. K31.</title>
        <authorList>
            <consortium name="US DOE Joint Genome Institute"/>
            <person name="Copeland A."/>
            <person name="Lucas S."/>
            <person name="Lapidus A."/>
            <person name="Barry K."/>
            <person name="Glavina del Rio T."/>
            <person name="Dalin E."/>
            <person name="Tice H."/>
            <person name="Pitluck S."/>
            <person name="Bruce D."/>
            <person name="Goodwin L."/>
            <person name="Thompson L.S."/>
            <person name="Brettin T."/>
            <person name="Detter J.C."/>
            <person name="Han C."/>
            <person name="Schmutz J."/>
            <person name="Larimer F."/>
            <person name="Land M."/>
            <person name="Hauser L."/>
            <person name="Kyrpides N."/>
            <person name="Kim E."/>
            <person name="Stephens C."/>
            <person name="Richardson P."/>
        </authorList>
    </citation>
    <scope>NUCLEOTIDE SEQUENCE [LARGE SCALE GENOMIC DNA]</scope>
    <source>
        <strain evidence="3">K31</strain>
    </source>
</reference>
<dbReference type="STRING" id="366602.Caul_0344"/>
<feature type="compositionally biased region" description="Low complexity" evidence="1">
    <location>
        <begin position="43"/>
        <end position="58"/>
    </location>
</feature>
<dbReference type="EMBL" id="CP000927">
    <property type="protein sequence ID" value="ABZ69481.1"/>
    <property type="molecule type" value="Genomic_DNA"/>
</dbReference>
<dbReference type="HOGENOM" id="CLU_1308269_0_0_5"/>
<feature type="chain" id="PRO_5002753055" evidence="2">
    <location>
        <begin position="30"/>
        <end position="248"/>
    </location>
</feature>
<feature type="signal peptide" evidence="2">
    <location>
        <begin position="1"/>
        <end position="29"/>
    </location>
</feature>
<feature type="region of interest" description="Disordered" evidence="1">
    <location>
        <begin position="43"/>
        <end position="72"/>
    </location>
</feature>
<sequence precursor="true">MFASRIALAVALVAAPLAGSLALPGAALARGTADDEVVTTAAARATRPPTEAELAKAQADAKAKADADRAAKPVTTQDQVAAWLAGAPPIERVDDGPSGYAMRPALDVNGYPLGPDGKRQIHGEAGVSIGTGGYRSGYVSSLIPIGENSTLGVAVSQTDFGKHGGYGYGGYGYGYGGYGGYGDGYGRRGGTSQSLALSLDMRGGSGRKSDTPEGCAPGFRDGDRYIEPVWVTEMRGDRGCAAAAPGRP</sequence>
<evidence type="ECO:0000256" key="2">
    <source>
        <dbReference type="SAM" id="SignalP"/>
    </source>
</evidence>
<dbReference type="OrthoDB" id="7188711at2"/>